<sequence length="194" mass="21079">MRPTNRHQRISHSARKTPQPPRHFLARAKTLAGVRDPSSSREGSRLRARPRATISKACEGLRRPPRPQAAVSGCPEARRAVPSLGALAERGTDFRSLERRARRRPRALRAVAAWFRIVSVTIQIPVPPRSASQSASASASALRPAFSSALRIAFHCVCDYCEVLANTVANSANPANQACASIASCEAREDREAP</sequence>
<reference evidence="1" key="1">
    <citation type="submission" date="2022-08" db="EMBL/GenBank/DDBJ databases">
        <title>Genome Sequence of Pycnoporus sanguineus.</title>
        <authorList>
            <person name="Buettner E."/>
        </authorList>
    </citation>
    <scope>NUCLEOTIDE SEQUENCE</scope>
    <source>
        <strain evidence="1">CG-C14</strain>
    </source>
</reference>
<dbReference type="Proteomes" id="UP001144978">
    <property type="component" value="Unassembled WGS sequence"/>
</dbReference>
<accession>A0ACC1MZU2</accession>
<keyword evidence="2" id="KW-1185">Reference proteome</keyword>
<name>A0ACC1MZU2_9APHY</name>
<evidence type="ECO:0000313" key="2">
    <source>
        <dbReference type="Proteomes" id="UP001144978"/>
    </source>
</evidence>
<organism evidence="1 2">
    <name type="scientific">Trametes sanguinea</name>
    <dbReference type="NCBI Taxonomy" id="158606"/>
    <lineage>
        <taxon>Eukaryota</taxon>
        <taxon>Fungi</taxon>
        <taxon>Dikarya</taxon>
        <taxon>Basidiomycota</taxon>
        <taxon>Agaricomycotina</taxon>
        <taxon>Agaricomycetes</taxon>
        <taxon>Polyporales</taxon>
        <taxon>Polyporaceae</taxon>
        <taxon>Trametes</taxon>
    </lineage>
</organism>
<proteinExistence type="predicted"/>
<evidence type="ECO:0000313" key="1">
    <source>
        <dbReference type="EMBL" id="KAJ2972329.1"/>
    </source>
</evidence>
<protein>
    <submittedName>
        <fullName evidence="1">Uncharacterized protein</fullName>
    </submittedName>
</protein>
<gene>
    <name evidence="1" type="ORF">NUW54_g12292</name>
</gene>
<dbReference type="EMBL" id="JANSHE010005175">
    <property type="protein sequence ID" value="KAJ2972329.1"/>
    <property type="molecule type" value="Genomic_DNA"/>
</dbReference>
<comment type="caution">
    <text evidence="1">The sequence shown here is derived from an EMBL/GenBank/DDBJ whole genome shotgun (WGS) entry which is preliminary data.</text>
</comment>